<keyword evidence="5" id="KW-0346">Stress response</keyword>
<protein>
    <submittedName>
        <fullName evidence="5">Negative regulator of class I heat shock protein</fullName>
    </submittedName>
</protein>
<keyword evidence="3" id="KW-0804">Transcription</keyword>
<keyword evidence="1" id="KW-0678">Repressor</keyword>
<dbReference type="SUPFAM" id="SSF55781">
    <property type="entry name" value="GAF domain-like"/>
    <property type="match status" value="1"/>
</dbReference>
<dbReference type="AlphaFoldDB" id="K1U9Z1"/>
<dbReference type="Gene3D" id="3.30.450.40">
    <property type="match status" value="1"/>
</dbReference>
<dbReference type="PANTHER" id="PTHR34824">
    <property type="entry name" value="HEAT-INDUCIBLE TRANSCRIPTION REPRESSOR HRCA"/>
    <property type="match status" value="1"/>
</dbReference>
<dbReference type="GO" id="GO:0045892">
    <property type="term" value="P:negative regulation of DNA-templated transcription"/>
    <property type="evidence" value="ECO:0007669"/>
    <property type="project" value="TreeGrafter"/>
</dbReference>
<sequence length="99" mass="11357">NAYELMEFLRRSEPLSQVFKKYTEKKGTEDTPNVLIGRENLFRELQNSSMIFGEYKVGGRDSGTIGIIGPTRLDYSRLIPSLKYLTDIVSRILSHNIDD</sequence>
<dbReference type="InterPro" id="IPR021153">
    <property type="entry name" value="HrcA_C"/>
</dbReference>
<accession>K1U9Z1</accession>
<dbReference type="InterPro" id="IPR002571">
    <property type="entry name" value="HrcA"/>
</dbReference>
<evidence type="ECO:0000259" key="4">
    <source>
        <dbReference type="Pfam" id="PF01628"/>
    </source>
</evidence>
<proteinExistence type="predicted"/>
<comment type="caution">
    <text evidence="5">The sequence shown here is derived from an EMBL/GenBank/DDBJ whole genome shotgun (WGS) entry which is preliminary data.</text>
</comment>
<dbReference type="GO" id="GO:0003677">
    <property type="term" value="F:DNA binding"/>
    <property type="evidence" value="ECO:0007669"/>
    <property type="project" value="InterPro"/>
</dbReference>
<dbReference type="Pfam" id="PF01628">
    <property type="entry name" value="HrcA"/>
    <property type="match status" value="1"/>
</dbReference>
<feature type="non-terminal residue" evidence="5">
    <location>
        <position position="1"/>
    </location>
</feature>
<reference evidence="5" key="1">
    <citation type="journal article" date="2013" name="Environ. Microbiol.">
        <title>Microbiota from the distal guts of lean and obese adolescents exhibit partial functional redundancy besides clear differences in community structure.</title>
        <authorList>
            <person name="Ferrer M."/>
            <person name="Ruiz A."/>
            <person name="Lanza F."/>
            <person name="Haange S.B."/>
            <person name="Oberbach A."/>
            <person name="Till H."/>
            <person name="Bargiela R."/>
            <person name="Campoy C."/>
            <person name="Segura M.T."/>
            <person name="Richter M."/>
            <person name="von Bergen M."/>
            <person name="Seifert J."/>
            <person name="Suarez A."/>
        </authorList>
    </citation>
    <scope>NUCLEOTIDE SEQUENCE</scope>
</reference>
<evidence type="ECO:0000256" key="1">
    <source>
        <dbReference type="ARBA" id="ARBA00022491"/>
    </source>
</evidence>
<feature type="domain" description="Heat-inducible transcription repressor HrcA C-terminal" evidence="4">
    <location>
        <begin position="3"/>
        <end position="79"/>
    </location>
</feature>
<name>K1U9Z1_9ZZZZ</name>
<keyword evidence="2" id="KW-0805">Transcription regulation</keyword>
<dbReference type="InterPro" id="IPR029016">
    <property type="entry name" value="GAF-like_dom_sf"/>
</dbReference>
<gene>
    <name evidence="5" type="ORF">LEA_02931</name>
</gene>
<dbReference type="PANTHER" id="PTHR34824:SF1">
    <property type="entry name" value="HEAT-INDUCIBLE TRANSCRIPTION REPRESSOR HRCA"/>
    <property type="match status" value="1"/>
</dbReference>
<organism evidence="5">
    <name type="scientific">human gut metagenome</name>
    <dbReference type="NCBI Taxonomy" id="408170"/>
    <lineage>
        <taxon>unclassified sequences</taxon>
        <taxon>metagenomes</taxon>
        <taxon>organismal metagenomes</taxon>
    </lineage>
</organism>
<evidence type="ECO:0000256" key="3">
    <source>
        <dbReference type="ARBA" id="ARBA00023163"/>
    </source>
</evidence>
<evidence type="ECO:0000256" key="2">
    <source>
        <dbReference type="ARBA" id="ARBA00023015"/>
    </source>
</evidence>
<evidence type="ECO:0000313" key="5">
    <source>
        <dbReference type="EMBL" id="EKC78973.1"/>
    </source>
</evidence>
<dbReference type="EMBL" id="AJWY01001968">
    <property type="protein sequence ID" value="EKC78973.1"/>
    <property type="molecule type" value="Genomic_DNA"/>
</dbReference>